<evidence type="ECO:0000256" key="5">
    <source>
        <dbReference type="ARBA" id="ARBA00023319"/>
    </source>
</evidence>
<keyword evidence="7" id="KW-1064">Adaptive immunity</keyword>
<evidence type="ECO:0000256" key="6">
    <source>
        <dbReference type="ARBA" id="ARBA00038651"/>
    </source>
</evidence>
<protein>
    <recommendedName>
        <fullName evidence="9">Immunoglobulin V-set domain-containing protein</fullName>
    </recommendedName>
</protein>
<dbReference type="InterPro" id="IPR013106">
    <property type="entry name" value="Ig_V-set"/>
</dbReference>
<name>A0A452U7A5_URSMA</name>
<dbReference type="Pfam" id="PF07686">
    <property type="entry name" value="V-set"/>
    <property type="match status" value="1"/>
</dbReference>
<keyword evidence="4" id="KW-0675">Receptor</keyword>
<dbReference type="InterPro" id="IPR013783">
    <property type="entry name" value="Ig-like_fold"/>
</dbReference>
<evidence type="ECO:0000256" key="8">
    <source>
        <dbReference type="SAM" id="MobiDB-lite"/>
    </source>
</evidence>
<dbReference type="Gene3D" id="2.60.40.10">
    <property type="entry name" value="Immunoglobulins"/>
    <property type="match status" value="1"/>
</dbReference>
<keyword evidence="7" id="KW-1279">T cell receptor</keyword>
<dbReference type="GO" id="GO:0042101">
    <property type="term" value="C:T cell receptor complex"/>
    <property type="evidence" value="ECO:0007669"/>
    <property type="project" value="UniProtKB-KW"/>
</dbReference>
<reference evidence="10" key="1">
    <citation type="submission" date="2019-03" db="UniProtKB">
        <authorList>
            <consortium name="Ensembl"/>
        </authorList>
    </citation>
    <scope>IDENTIFICATION</scope>
</reference>
<evidence type="ECO:0000256" key="4">
    <source>
        <dbReference type="ARBA" id="ARBA00023170"/>
    </source>
</evidence>
<dbReference type="InterPro" id="IPR036179">
    <property type="entry name" value="Ig-like_dom_sf"/>
</dbReference>
<dbReference type="InterPro" id="IPR050413">
    <property type="entry name" value="TCR_beta_variable"/>
</dbReference>
<evidence type="ECO:0000256" key="7">
    <source>
        <dbReference type="ARBA" id="ARBA00043266"/>
    </source>
</evidence>
<evidence type="ECO:0000259" key="9">
    <source>
        <dbReference type="Pfam" id="PF07686"/>
    </source>
</evidence>
<dbReference type="PANTHER" id="PTHR23268:SF19">
    <property type="entry name" value="T CELL RECEPTOR BETA VARIABLE 6-2-RELATED"/>
    <property type="match status" value="1"/>
</dbReference>
<feature type="domain" description="Immunoglobulin V-set" evidence="9">
    <location>
        <begin position="37"/>
        <end position="87"/>
    </location>
</feature>
<feature type="region of interest" description="Disordered" evidence="8">
    <location>
        <begin position="98"/>
        <end position="144"/>
    </location>
</feature>
<dbReference type="GO" id="GO:0002376">
    <property type="term" value="P:immune system process"/>
    <property type="evidence" value="ECO:0007669"/>
    <property type="project" value="UniProtKB-KW"/>
</dbReference>
<keyword evidence="3" id="KW-1015">Disulfide bond</keyword>
<dbReference type="PANTHER" id="PTHR23268">
    <property type="entry name" value="T-CELL RECEPTOR BETA CHAIN"/>
    <property type="match status" value="1"/>
</dbReference>
<comment type="subunit">
    <text evidence="6">Alpha-beta TR is a heterodimer composed of an alpha and beta chain; disulfide-linked. The alpha-beta TR is associated with the transmembrane signaling CD3 coreceptor proteins to form the TR-CD3 (TcR or TCR). The assembly of alpha-beta TR heterodimers with CD3 occurs in the endoplasmic reticulum where a single alpha-beta TR heterodimer associates with one CD3D-CD3E heterodimer, one CD3G-CD3E heterodimer and one CD247 homodimer forming a stable octameric structure. CD3D-CD3E and CD3G-CD3E heterodimers preferentially associate with TR alpha and TR beta chains, respectively. The association of the CD247 homodimer is the last step of TcR assembly in the endoplasmic reticulum and is required for transport to the cell surface.</text>
</comment>
<dbReference type="Ensembl" id="ENSUMAT00000019713.1">
    <property type="protein sequence ID" value="ENSUMAP00000016666.1"/>
    <property type="gene ID" value="ENSUMAG00000012245.1"/>
</dbReference>
<evidence type="ECO:0000256" key="3">
    <source>
        <dbReference type="ARBA" id="ARBA00023157"/>
    </source>
</evidence>
<sequence>LGPKPFRRVCDINFISFPTGPLNAGITQTTKFKVLGTGQSMTLECEQDTNHNSMYWYQQDHGHGLRLIHYSVSAETSENGENFLLKLLSATPSQTSCLLSAQKKARGGPAPRDSAEPSAHSQPQEPGSPGAREPCSPKWPVHAV</sequence>
<dbReference type="SUPFAM" id="SSF48726">
    <property type="entry name" value="Immunoglobulin"/>
    <property type="match status" value="1"/>
</dbReference>
<dbReference type="AlphaFoldDB" id="A0A452U7A5"/>
<evidence type="ECO:0000256" key="2">
    <source>
        <dbReference type="ARBA" id="ARBA00022859"/>
    </source>
</evidence>
<proteinExistence type="predicted"/>
<dbReference type="GeneTree" id="ENSGT00940000154542"/>
<organism evidence="10">
    <name type="scientific">Ursus maritimus</name>
    <name type="common">Polar bear</name>
    <name type="synonym">Thalarctos maritimus</name>
    <dbReference type="NCBI Taxonomy" id="29073"/>
    <lineage>
        <taxon>Eukaryota</taxon>
        <taxon>Metazoa</taxon>
        <taxon>Chordata</taxon>
        <taxon>Craniata</taxon>
        <taxon>Vertebrata</taxon>
        <taxon>Euteleostomi</taxon>
        <taxon>Mammalia</taxon>
        <taxon>Eutheria</taxon>
        <taxon>Laurasiatheria</taxon>
        <taxon>Carnivora</taxon>
        <taxon>Caniformia</taxon>
        <taxon>Ursidae</taxon>
        <taxon>Ursus</taxon>
    </lineage>
</organism>
<keyword evidence="1" id="KW-0732">Signal</keyword>
<evidence type="ECO:0000256" key="1">
    <source>
        <dbReference type="ARBA" id="ARBA00022729"/>
    </source>
</evidence>
<evidence type="ECO:0000313" key="10">
    <source>
        <dbReference type="Ensembl" id="ENSUMAP00000016666"/>
    </source>
</evidence>
<keyword evidence="5" id="KW-0393">Immunoglobulin domain</keyword>
<keyword evidence="2" id="KW-0391">Immunity</keyword>
<accession>A0A452U7A5</accession>
<dbReference type="GO" id="GO:0007166">
    <property type="term" value="P:cell surface receptor signaling pathway"/>
    <property type="evidence" value="ECO:0007669"/>
    <property type="project" value="TreeGrafter"/>
</dbReference>